<keyword evidence="3" id="KW-1185">Reference proteome</keyword>
<evidence type="ECO:0000313" key="3">
    <source>
        <dbReference type="Proteomes" id="UP000612055"/>
    </source>
</evidence>
<accession>A0A835XZA0</accession>
<protein>
    <submittedName>
        <fullName evidence="2">Uncharacterized protein</fullName>
    </submittedName>
</protein>
<dbReference type="Gene3D" id="3.80.10.10">
    <property type="entry name" value="Ribonuclease Inhibitor"/>
    <property type="match status" value="1"/>
</dbReference>
<reference evidence="2" key="1">
    <citation type="journal article" date="2020" name="bioRxiv">
        <title>Comparative genomics of Chlamydomonas.</title>
        <authorList>
            <person name="Craig R.J."/>
            <person name="Hasan A.R."/>
            <person name="Ness R.W."/>
            <person name="Keightley P.D."/>
        </authorList>
    </citation>
    <scope>NUCLEOTIDE SEQUENCE</scope>
    <source>
        <strain evidence="2">CCAP 11/70</strain>
    </source>
</reference>
<dbReference type="InterPro" id="IPR032675">
    <property type="entry name" value="LRR_dom_sf"/>
</dbReference>
<evidence type="ECO:0000256" key="1">
    <source>
        <dbReference type="ARBA" id="ARBA00004430"/>
    </source>
</evidence>
<comment type="caution">
    <text evidence="2">The sequence shown here is derived from an EMBL/GenBank/DDBJ whole genome shotgun (WGS) entry which is preliminary data.</text>
</comment>
<dbReference type="Proteomes" id="UP000612055">
    <property type="component" value="Unassembled WGS sequence"/>
</dbReference>
<organism evidence="2 3">
    <name type="scientific">Edaphochlamys debaryana</name>
    <dbReference type="NCBI Taxonomy" id="47281"/>
    <lineage>
        <taxon>Eukaryota</taxon>
        <taxon>Viridiplantae</taxon>
        <taxon>Chlorophyta</taxon>
        <taxon>core chlorophytes</taxon>
        <taxon>Chlorophyceae</taxon>
        <taxon>CS clade</taxon>
        <taxon>Chlamydomonadales</taxon>
        <taxon>Chlamydomonadales incertae sedis</taxon>
        <taxon>Edaphochlamys</taxon>
    </lineage>
</organism>
<dbReference type="SUPFAM" id="SSF52058">
    <property type="entry name" value="L domain-like"/>
    <property type="match status" value="1"/>
</dbReference>
<dbReference type="GO" id="GO:0005930">
    <property type="term" value="C:axoneme"/>
    <property type="evidence" value="ECO:0007669"/>
    <property type="project" value="UniProtKB-SubCell"/>
</dbReference>
<dbReference type="EMBL" id="JAEHOE010000041">
    <property type="protein sequence ID" value="KAG2492976.1"/>
    <property type="molecule type" value="Genomic_DNA"/>
</dbReference>
<proteinExistence type="predicted"/>
<comment type="subcellular location">
    <subcellularLocation>
        <location evidence="1">Cytoplasm</location>
        <location evidence="1">Cytoskeleton</location>
        <location evidence="1">Cilium axoneme</location>
    </subcellularLocation>
</comment>
<name>A0A835XZA0_9CHLO</name>
<sequence length="632" mass="66862">MTEEGATDFPADPKRRRLAAALHGQGPPAEHVTAVLFNPTLLAKIRLSLGAFRVVSRDARAAFDAACEAPLAFGPQRQSDRDWSLYMWEPEGPRRWAGPGACCSGGGGPGRLDLFGTIPQLSGRPGDGVACLRIPTDLFTPSTLPLIARAFPNLARLELTVTYRDEGARNGVSPEALAEAAQGLVLLLGGASGAAGAGLSSAEAAGSGGNGYGNCTAPLLPSLTALSLFRSNPEGPAAGAGPGALAELASLTHLSALALYSCAAPLLPVLIGALTRLTSLELTDHYGELAPALFAPLQGLKRLHVPRMEVPGLAEALSALTRLSVRGLTLPSQELAQPLTSIPRWRLPAVLRELGLSSAAPEVLAGLELPPDMRFICKSICGHFTLTPGRHTAPPVEEGGFAGTALLPAAEEALCGALRFMRQHQLCNWRNELYITFKAETRARLLQPVGGAEGTGPGRPNHGRWLREVVAQNLDRLVLQGLVLSYQDVRVIGDDMKSLQVLTFEPPCEFRSLSSLPLLAALPDLQELNLDATPWAGDDPASSELRGQALAATVALGRARPARSDLELDLRSSVGLISAEDRERVRLMGLRAVEEVRAALDLEPWSHVSVSVKAAGLSVHINPRDLEPESYD</sequence>
<dbReference type="AlphaFoldDB" id="A0A835XZA0"/>
<gene>
    <name evidence="2" type="ORF">HYH03_008882</name>
</gene>
<evidence type="ECO:0000313" key="2">
    <source>
        <dbReference type="EMBL" id="KAG2492976.1"/>
    </source>
</evidence>